<gene>
    <name evidence="2" type="ORF">H3Z74_08050</name>
</gene>
<organism evidence="2 3">
    <name type="scientific">Sphingomonas alpina</name>
    <dbReference type="NCBI Taxonomy" id="653931"/>
    <lineage>
        <taxon>Bacteria</taxon>
        <taxon>Pseudomonadati</taxon>
        <taxon>Pseudomonadota</taxon>
        <taxon>Alphaproteobacteria</taxon>
        <taxon>Sphingomonadales</taxon>
        <taxon>Sphingomonadaceae</taxon>
        <taxon>Sphingomonas</taxon>
    </lineage>
</organism>
<feature type="transmembrane region" description="Helical" evidence="1">
    <location>
        <begin position="21"/>
        <end position="42"/>
    </location>
</feature>
<proteinExistence type="predicted"/>
<keyword evidence="1" id="KW-0472">Membrane</keyword>
<dbReference type="RefSeq" id="WP_187763379.1">
    <property type="nucleotide sequence ID" value="NZ_CP061038.1"/>
</dbReference>
<dbReference type="Proteomes" id="UP000516148">
    <property type="component" value="Chromosome"/>
</dbReference>
<accession>A0A7H0LN40</accession>
<dbReference type="Gene3D" id="2.40.70.10">
    <property type="entry name" value="Acid Proteases"/>
    <property type="match status" value="1"/>
</dbReference>
<evidence type="ECO:0000256" key="1">
    <source>
        <dbReference type="SAM" id="Phobius"/>
    </source>
</evidence>
<evidence type="ECO:0000313" key="2">
    <source>
        <dbReference type="EMBL" id="QNQ11093.1"/>
    </source>
</evidence>
<dbReference type="KEGG" id="spap:H3Z74_08050"/>
<keyword evidence="3" id="KW-1185">Reference proteome</keyword>
<keyword evidence="1" id="KW-0812">Transmembrane</keyword>
<keyword evidence="1" id="KW-1133">Transmembrane helix</keyword>
<dbReference type="Pfam" id="PF13650">
    <property type="entry name" value="Asp_protease_2"/>
    <property type="match status" value="1"/>
</dbReference>
<sequence length="311" mass="33373">MHRRPHFRPSTLDTESEGFCMRFGFAVAAFGVAFFAAAQFYAGPAVARSPDAVIPDSGNITLFQSPGRVLIMMRIGDGELVPMVFDTGSDGHSVDRLLVKRHKLKRIGAAIELDGTTGKTRKLPLVAVNDITLGGLKVGRIDATALDYDRSDAMGIISSEMFTGSLVYLDLANSRARLTPRGTSPVPPGPATDYVEGIPSIQMVMPDGSSLPAHFDTGFNGALSLPVSMMNKVPLMAPARVVGRFKSINTEGEVFGGRIRGKIRIGPVELENPDVTFLGDLANIGLPVIRQVTLVIDPLQKRNWVLKSGAD</sequence>
<name>A0A7H0LN40_9SPHN</name>
<dbReference type="EMBL" id="CP061038">
    <property type="protein sequence ID" value="QNQ11093.1"/>
    <property type="molecule type" value="Genomic_DNA"/>
</dbReference>
<protein>
    <submittedName>
        <fullName evidence="2">Retropepsin-like domain-containing protein</fullName>
    </submittedName>
</protein>
<dbReference type="InterPro" id="IPR021109">
    <property type="entry name" value="Peptidase_aspartic_dom_sf"/>
</dbReference>
<reference evidence="2 3" key="1">
    <citation type="submission" date="2020-09" db="EMBL/GenBank/DDBJ databases">
        <title>Sphingomonas sp., a new species isolated from pork steak.</title>
        <authorList>
            <person name="Heidler von Heilborn D."/>
        </authorList>
    </citation>
    <scope>NUCLEOTIDE SEQUENCE [LARGE SCALE GENOMIC DNA]</scope>
    <source>
        <strain evidence="3">S8-3T</strain>
    </source>
</reference>
<dbReference type="AlphaFoldDB" id="A0A7H0LN40"/>
<evidence type="ECO:0000313" key="3">
    <source>
        <dbReference type="Proteomes" id="UP000516148"/>
    </source>
</evidence>